<dbReference type="AlphaFoldDB" id="A0A2N5ZCA8"/>
<feature type="transmembrane region" description="Helical" evidence="10">
    <location>
        <begin position="357"/>
        <end position="374"/>
    </location>
</feature>
<keyword evidence="5 10" id="KW-0812">Transmembrane</keyword>
<dbReference type="PANTHER" id="PTHR43298">
    <property type="entry name" value="MULTIDRUG RESISTANCE PROTEIN NORM-RELATED"/>
    <property type="match status" value="1"/>
</dbReference>
<evidence type="ECO:0000313" key="11">
    <source>
        <dbReference type="EMBL" id="PLX16311.1"/>
    </source>
</evidence>
<name>A0A2N5ZCA8_MUIH1</name>
<dbReference type="NCBIfam" id="TIGR00797">
    <property type="entry name" value="matE"/>
    <property type="match status" value="1"/>
</dbReference>
<keyword evidence="7" id="KW-0406">Ion transport</keyword>
<feature type="transmembrane region" description="Helical" evidence="10">
    <location>
        <begin position="91"/>
        <end position="112"/>
    </location>
</feature>
<organism evidence="11 12">
    <name type="scientific">Muiribacterium halophilum</name>
    <dbReference type="NCBI Taxonomy" id="2053465"/>
    <lineage>
        <taxon>Bacteria</taxon>
        <taxon>Candidatus Muiribacteriota</taxon>
        <taxon>Candidatus Muiribacteriia</taxon>
        <taxon>Candidatus Muiribacteriales</taxon>
        <taxon>Candidatus Muiribacteriaceae</taxon>
        <taxon>Candidatus Muiribacterium</taxon>
    </lineage>
</organism>
<feature type="transmembrane region" description="Helical" evidence="10">
    <location>
        <begin position="282"/>
        <end position="299"/>
    </location>
</feature>
<dbReference type="Proteomes" id="UP000234857">
    <property type="component" value="Unassembled WGS sequence"/>
</dbReference>
<dbReference type="PIRSF" id="PIRSF006603">
    <property type="entry name" value="DinF"/>
    <property type="match status" value="1"/>
</dbReference>
<keyword evidence="4" id="KW-1003">Cell membrane</keyword>
<evidence type="ECO:0000256" key="7">
    <source>
        <dbReference type="ARBA" id="ARBA00023065"/>
    </source>
</evidence>
<evidence type="ECO:0000256" key="5">
    <source>
        <dbReference type="ARBA" id="ARBA00022692"/>
    </source>
</evidence>
<feature type="transmembrane region" description="Helical" evidence="10">
    <location>
        <begin position="237"/>
        <end position="262"/>
    </location>
</feature>
<proteinExistence type="predicted"/>
<feature type="transmembrane region" description="Helical" evidence="10">
    <location>
        <begin position="196"/>
        <end position="216"/>
    </location>
</feature>
<feature type="transmembrane region" description="Helical" evidence="10">
    <location>
        <begin position="416"/>
        <end position="435"/>
    </location>
</feature>
<feature type="transmembrane region" description="Helical" evidence="10">
    <location>
        <begin position="319"/>
        <end position="337"/>
    </location>
</feature>
<feature type="transmembrane region" description="Helical" evidence="10">
    <location>
        <begin position="386"/>
        <end position="404"/>
    </location>
</feature>
<keyword evidence="8 10" id="KW-0472">Membrane</keyword>
<evidence type="ECO:0000256" key="2">
    <source>
        <dbReference type="ARBA" id="ARBA00022448"/>
    </source>
</evidence>
<sequence length="446" mass="49762">MKITDMNLDKAIRKIAFPAIFSFLFTVLYEIVDAFWLGRLSYSSVFAAMGAASFITWSLYSLINIASAGVNSLVARKVGEDDKEGYQRVAAEGYSVASIIGLLITFIMTLVYRKIFVVIGLEGQVLEDACKYFSVMNAGFLIIYFYNINTMVFNAHGDTKTGMKIQAFMLLFNCVIDPLFILGWGPFPKLGIKGAAIATIFSQTLGFTVGLVLLSRRKYIAKRAFKRFFKYIYAKKIVKIGFPVALVNWVFAMVYPALTSLITKTGNIDALGALNICHKLEGIPYFISMGFSVTAAALAGQYIGAGKSDMSIKAVHRTVLYNSAFLFVISVVFYFIPEKILSLITSDPKIIFEGARYLKIIAIFELFLGFEVVYEGGFTGISKTHIPMFVSIPLTLLRIPLAYYLCFTLNMSIPGIWWAISFTTFLKGLIIYIMFKHEQNTIGVRS</sequence>
<comment type="subcellular location">
    <subcellularLocation>
        <location evidence="1">Cell membrane</location>
        <topology evidence="1">Multi-pass membrane protein</topology>
    </subcellularLocation>
</comment>
<evidence type="ECO:0000256" key="8">
    <source>
        <dbReference type="ARBA" id="ARBA00023136"/>
    </source>
</evidence>
<evidence type="ECO:0000256" key="6">
    <source>
        <dbReference type="ARBA" id="ARBA00022989"/>
    </source>
</evidence>
<dbReference type="EMBL" id="PKTG01000117">
    <property type="protein sequence ID" value="PLX16311.1"/>
    <property type="molecule type" value="Genomic_DNA"/>
</dbReference>
<dbReference type="PANTHER" id="PTHR43298:SF2">
    <property type="entry name" value="FMN_FAD EXPORTER YEEO-RELATED"/>
    <property type="match status" value="1"/>
</dbReference>
<dbReference type="GO" id="GO:0006811">
    <property type="term" value="P:monoatomic ion transport"/>
    <property type="evidence" value="ECO:0007669"/>
    <property type="project" value="UniProtKB-KW"/>
</dbReference>
<dbReference type="InterPro" id="IPR002528">
    <property type="entry name" value="MATE_fam"/>
</dbReference>
<evidence type="ECO:0000256" key="3">
    <source>
        <dbReference type="ARBA" id="ARBA00022449"/>
    </source>
</evidence>
<evidence type="ECO:0000256" key="1">
    <source>
        <dbReference type="ARBA" id="ARBA00004651"/>
    </source>
</evidence>
<evidence type="ECO:0000313" key="12">
    <source>
        <dbReference type="Proteomes" id="UP000234857"/>
    </source>
</evidence>
<protein>
    <recommendedName>
        <fullName evidence="9">Multidrug-efflux transporter</fullName>
    </recommendedName>
</protein>
<keyword evidence="6 10" id="KW-1133">Transmembrane helix</keyword>
<dbReference type="GO" id="GO:0042910">
    <property type="term" value="F:xenobiotic transmembrane transporter activity"/>
    <property type="evidence" value="ECO:0007669"/>
    <property type="project" value="InterPro"/>
</dbReference>
<feature type="transmembrane region" description="Helical" evidence="10">
    <location>
        <begin position="12"/>
        <end position="32"/>
    </location>
</feature>
<evidence type="ECO:0000256" key="4">
    <source>
        <dbReference type="ARBA" id="ARBA00022475"/>
    </source>
</evidence>
<feature type="transmembrane region" description="Helical" evidence="10">
    <location>
        <begin position="44"/>
        <end position="70"/>
    </location>
</feature>
<keyword evidence="3" id="KW-0050">Antiport</keyword>
<dbReference type="Pfam" id="PF01554">
    <property type="entry name" value="MatE"/>
    <property type="match status" value="2"/>
</dbReference>
<dbReference type="InterPro" id="IPR050222">
    <property type="entry name" value="MATE_MdtK"/>
</dbReference>
<feature type="transmembrane region" description="Helical" evidence="10">
    <location>
        <begin position="132"/>
        <end position="153"/>
    </location>
</feature>
<evidence type="ECO:0000256" key="9">
    <source>
        <dbReference type="ARBA" id="ARBA00031636"/>
    </source>
</evidence>
<evidence type="ECO:0000256" key="10">
    <source>
        <dbReference type="SAM" id="Phobius"/>
    </source>
</evidence>
<reference evidence="11 12" key="1">
    <citation type="submission" date="2017-11" db="EMBL/GenBank/DDBJ databases">
        <title>Genome-resolved metagenomics identifies genetic mobility, metabolic interactions, and unexpected diversity in perchlorate-reducing communities.</title>
        <authorList>
            <person name="Barnum T.P."/>
            <person name="Figueroa I.A."/>
            <person name="Carlstrom C.I."/>
            <person name="Lucas L.N."/>
            <person name="Engelbrektson A.L."/>
            <person name="Coates J.D."/>
        </authorList>
    </citation>
    <scope>NUCLEOTIDE SEQUENCE [LARGE SCALE GENOMIC DNA]</scope>
    <source>
        <strain evidence="11">BM706</strain>
    </source>
</reference>
<dbReference type="GO" id="GO:0005886">
    <property type="term" value="C:plasma membrane"/>
    <property type="evidence" value="ECO:0007669"/>
    <property type="project" value="UniProtKB-SubCell"/>
</dbReference>
<comment type="caution">
    <text evidence="11">The sequence shown here is derived from an EMBL/GenBank/DDBJ whole genome shotgun (WGS) entry which is preliminary data.</text>
</comment>
<accession>A0A2N5ZCA8</accession>
<dbReference type="InterPro" id="IPR048279">
    <property type="entry name" value="MdtK-like"/>
</dbReference>
<feature type="transmembrane region" description="Helical" evidence="10">
    <location>
        <begin position="165"/>
        <end position="184"/>
    </location>
</feature>
<keyword evidence="2" id="KW-0813">Transport</keyword>
<dbReference type="GO" id="GO:0015297">
    <property type="term" value="F:antiporter activity"/>
    <property type="evidence" value="ECO:0007669"/>
    <property type="project" value="UniProtKB-KW"/>
</dbReference>
<gene>
    <name evidence="11" type="ORF">C0601_10505</name>
</gene>